<dbReference type="Gene3D" id="3.40.50.10140">
    <property type="entry name" value="Toll/interleukin-1 receptor homology (TIR) domain"/>
    <property type="match status" value="1"/>
</dbReference>
<gene>
    <name evidence="3" type="ORF">GCM10010170_082020</name>
</gene>
<feature type="domain" description="TIR" evidence="2">
    <location>
        <begin position="637"/>
        <end position="771"/>
    </location>
</feature>
<sequence>MTDFCFGESVLTDESISDYESLRVFFDVAEERGHLAPYAVVDQDGHPLTHFGYSDRMAVTHPGAGLWAYCRRPLAEAFGLPEGTSWVQDHAIHLTLGDGVPYPTEPFRSWQVYLQAYGSDHPQMVTPVCVAESVAFSPDGSRICVAEERTGSGAYGPGRMKYLLWEYELGMGTRRLVAGFPAEDRLDIPEIGYSPDGRFVHLCSQVGVNLLIRVEDGFVVELPFRSTAVAFNPRAGINMMLAAIEDPASGSVTVHDYDLSADALSSRCRLESASGLALRVRELAVSPDERALVTAPVGAFGHDQVRRGGVYVAAEIDLDQGRIEPILPARFGTPHASRRHHSPRWCHAPAPVGRARITPDDRLMSTGTVRRAPADGPGVAADLLERWLPMLEAIEGAWSAGAMPPTGLAREFAQYAISCKELDPAGTDVVLRRLQDLARRRPEPRDVQFAIESGRRLWAPTAPPPAPDPAVVEADPGPVPPAVHRLISATTPSAAAAAADELLRALAPAPAWDLLAEHSTRRLRRGDYVGAAQLGLCALRWTFQRPPASRLPVVSPGQMITLCLNAFEACTHVPERTEIGRTAEELFDAAAVRELSQRFLARLPLQRFLAASRRPRRHRREPVVAQDPKPQRRRPVGSSKVFMSYVREDAALVDRIAEQLTRAGVAVWIDRNDIRPAADWRKEIRAAIRNGAYFVACFSPRYAAADRTYMNAELRQAIEEMQYKPFDHRWFVPVMLEPCELPDIDIDVNQRLSHLHHIDFAADWTKAIGQLISVVQPVGREGQ</sequence>
<comment type="caution">
    <text evidence="3">The sequence shown here is derived from an EMBL/GenBank/DDBJ whole genome shotgun (WGS) entry which is preliminary data.</text>
</comment>
<dbReference type="Pfam" id="PF13676">
    <property type="entry name" value="TIR_2"/>
    <property type="match status" value="1"/>
</dbReference>
<dbReference type="SUPFAM" id="SSF82171">
    <property type="entry name" value="DPP6 N-terminal domain-like"/>
    <property type="match status" value="1"/>
</dbReference>
<dbReference type="SUPFAM" id="SSF52200">
    <property type="entry name" value="Toll/Interleukin receptor TIR domain"/>
    <property type="match status" value="1"/>
</dbReference>
<organism evidence="3 4">
    <name type="scientific">Dactylosporangium salmoneum</name>
    <dbReference type="NCBI Taxonomy" id="53361"/>
    <lineage>
        <taxon>Bacteria</taxon>
        <taxon>Bacillati</taxon>
        <taxon>Actinomycetota</taxon>
        <taxon>Actinomycetes</taxon>
        <taxon>Micromonosporales</taxon>
        <taxon>Micromonosporaceae</taxon>
        <taxon>Dactylosporangium</taxon>
    </lineage>
</organism>
<keyword evidence="4" id="KW-1185">Reference proteome</keyword>
<evidence type="ECO:0000313" key="3">
    <source>
        <dbReference type="EMBL" id="GAA2377291.1"/>
    </source>
</evidence>
<dbReference type="EMBL" id="BAAARV010000082">
    <property type="protein sequence ID" value="GAA2377291.1"/>
    <property type="molecule type" value="Genomic_DNA"/>
</dbReference>
<dbReference type="InterPro" id="IPR000157">
    <property type="entry name" value="TIR_dom"/>
</dbReference>
<feature type="region of interest" description="Disordered" evidence="1">
    <location>
        <begin position="613"/>
        <end position="637"/>
    </location>
</feature>
<dbReference type="PROSITE" id="PS50104">
    <property type="entry name" value="TIR"/>
    <property type="match status" value="1"/>
</dbReference>
<name>A0ABP5UD82_9ACTN</name>
<evidence type="ECO:0000259" key="2">
    <source>
        <dbReference type="PROSITE" id="PS50104"/>
    </source>
</evidence>
<accession>A0ABP5UD82</accession>
<reference evidence="4" key="1">
    <citation type="journal article" date="2019" name="Int. J. Syst. Evol. Microbiol.">
        <title>The Global Catalogue of Microorganisms (GCM) 10K type strain sequencing project: providing services to taxonomists for standard genome sequencing and annotation.</title>
        <authorList>
            <consortium name="The Broad Institute Genomics Platform"/>
            <consortium name="The Broad Institute Genome Sequencing Center for Infectious Disease"/>
            <person name="Wu L."/>
            <person name="Ma J."/>
        </authorList>
    </citation>
    <scope>NUCLEOTIDE SEQUENCE [LARGE SCALE GENOMIC DNA]</scope>
    <source>
        <strain evidence="4">JCM 3272</strain>
    </source>
</reference>
<dbReference type="RefSeq" id="WP_344618056.1">
    <property type="nucleotide sequence ID" value="NZ_BAAARV010000082.1"/>
</dbReference>
<dbReference type="Proteomes" id="UP001501444">
    <property type="component" value="Unassembled WGS sequence"/>
</dbReference>
<protein>
    <recommendedName>
        <fullName evidence="2">TIR domain-containing protein</fullName>
    </recommendedName>
</protein>
<proteinExistence type="predicted"/>
<dbReference type="InterPro" id="IPR035897">
    <property type="entry name" value="Toll_tir_struct_dom_sf"/>
</dbReference>
<evidence type="ECO:0000313" key="4">
    <source>
        <dbReference type="Proteomes" id="UP001501444"/>
    </source>
</evidence>
<evidence type="ECO:0000256" key="1">
    <source>
        <dbReference type="SAM" id="MobiDB-lite"/>
    </source>
</evidence>